<name>A0ABS6PFD3_9PSED</name>
<proteinExistence type="predicted"/>
<dbReference type="Proteomes" id="UP000765224">
    <property type="component" value="Unassembled WGS sequence"/>
</dbReference>
<gene>
    <name evidence="1" type="ORF">KVG96_14565</name>
</gene>
<reference evidence="1 2" key="1">
    <citation type="submission" date="2021-06" db="EMBL/GenBank/DDBJ databases">
        <title>Updating the genus Pseudomonas: Description of 43 new species and partition of the Pseudomonas putida group.</title>
        <authorList>
            <person name="Girard L."/>
            <person name="Lood C."/>
            <person name="Vandamme P."/>
            <person name="Rokni-Zadeh H."/>
            <person name="Van Noort V."/>
            <person name="Hofte M."/>
            <person name="Lavigne R."/>
            <person name="De Mot R."/>
        </authorList>
    </citation>
    <scope>NUCLEOTIDE SEQUENCE [LARGE SCALE GENOMIC DNA]</scope>
    <source>
        <strain evidence="1 2">COR58</strain>
    </source>
</reference>
<sequence length="307" mass="33083">MSAPTNTFLTTAAIGNREDLTDTIYRISPTATPFISLASKGTATNTLHEWQTQDLAAAVTNNAQAEGDDATAKTVTPTVRLNNRTQISTKTVIVSGTQQAMNPAGRKNELAYQLSLASLELRRDMESSATQLDVLATAPRQSRGLVGWVVDNVDRNGGTLASYTGNTGRTKGTAVAFTEARLKNVLQKCFTAGGDPDSILLPPTAKQTFSTFTGNSTRFDKGEDAKLYASVDVYVSDFGELKAIPSRFQDANDVFVLQADKWAISYIRPFSTVELAKTGDAEKRELIVEWTVEARAPKANGAVYDVA</sequence>
<organism evidence="1 2">
    <name type="scientific">Pseudomonas ekonensis</name>
    <dbReference type="NCBI Taxonomy" id="2842353"/>
    <lineage>
        <taxon>Bacteria</taxon>
        <taxon>Pseudomonadati</taxon>
        <taxon>Pseudomonadota</taxon>
        <taxon>Gammaproteobacteria</taxon>
        <taxon>Pseudomonadales</taxon>
        <taxon>Pseudomonadaceae</taxon>
        <taxon>Pseudomonas</taxon>
    </lineage>
</organism>
<accession>A0ABS6PFD3</accession>
<protein>
    <submittedName>
        <fullName evidence="1">DUF5309 domain-containing protein</fullName>
    </submittedName>
</protein>
<keyword evidence="2" id="KW-1185">Reference proteome</keyword>
<dbReference type="Pfam" id="PF17236">
    <property type="entry name" value="SU10_MCP"/>
    <property type="match status" value="1"/>
</dbReference>
<dbReference type="EMBL" id="JAHSTS010000002">
    <property type="protein sequence ID" value="MBV4459180.1"/>
    <property type="molecule type" value="Genomic_DNA"/>
</dbReference>
<evidence type="ECO:0000313" key="2">
    <source>
        <dbReference type="Proteomes" id="UP000765224"/>
    </source>
</evidence>
<evidence type="ECO:0000313" key="1">
    <source>
        <dbReference type="EMBL" id="MBV4459180.1"/>
    </source>
</evidence>
<comment type="caution">
    <text evidence="1">The sequence shown here is derived from an EMBL/GenBank/DDBJ whole genome shotgun (WGS) entry which is preliminary data.</text>
</comment>
<dbReference type="RefSeq" id="WP_217892778.1">
    <property type="nucleotide sequence ID" value="NZ_JAHSTS010000002.1"/>
</dbReference>
<dbReference type="InterPro" id="IPR035198">
    <property type="entry name" value="SU10_MCP"/>
</dbReference>